<protein>
    <recommendedName>
        <fullName evidence="7">Transcription initiation factor IIE subunit beta</fullName>
    </recommendedName>
</protein>
<evidence type="ECO:0000256" key="2">
    <source>
        <dbReference type="ARBA" id="ARBA00023015"/>
    </source>
</evidence>
<dbReference type="GO" id="GO:0005673">
    <property type="term" value="C:transcription factor TFIIE complex"/>
    <property type="evidence" value="ECO:0007669"/>
    <property type="project" value="UniProtKB-UniRule"/>
</dbReference>
<evidence type="ECO:0000313" key="10">
    <source>
        <dbReference type="EMBL" id="QLG71721.1"/>
    </source>
</evidence>
<feature type="compositionally biased region" description="Acidic residues" evidence="8">
    <location>
        <begin position="62"/>
        <end position="91"/>
    </location>
</feature>
<feature type="compositionally biased region" description="Basic and acidic residues" evidence="8">
    <location>
        <begin position="52"/>
        <end position="61"/>
    </location>
</feature>
<dbReference type="Proteomes" id="UP000509704">
    <property type="component" value="Chromosome 3"/>
</dbReference>
<keyword evidence="11" id="KW-1185">Reference proteome</keyword>
<reference evidence="10 11" key="1">
    <citation type="submission" date="2020-07" db="EMBL/GenBank/DDBJ databases">
        <title>The yeast mating-type switching endonuclease HO is a domesticated member of an unorthodox homing genetic element family.</title>
        <authorList>
            <person name="Coughlan A.Y."/>
            <person name="Lombardi L."/>
            <person name="Braun-Galleani S."/>
            <person name="Martos A.R."/>
            <person name="Galeote V."/>
            <person name="Bigey F."/>
            <person name="Dequin S."/>
            <person name="Byrne K.P."/>
            <person name="Wolfe K.H."/>
        </authorList>
    </citation>
    <scope>NUCLEOTIDE SEQUENCE [LARGE SCALE GENOMIC DNA]</scope>
    <source>
        <strain evidence="10 11">NRRL Y-6702</strain>
    </source>
</reference>
<keyword evidence="3 7" id="KW-0238">DNA-binding</keyword>
<comment type="subunit">
    <text evidence="7">Tetramer of two alpha and two beta chains.</text>
</comment>
<feature type="compositionally biased region" description="Polar residues" evidence="8">
    <location>
        <begin position="29"/>
        <end position="40"/>
    </location>
</feature>
<dbReference type="GO" id="GO:0001097">
    <property type="term" value="F:TFIIH-class transcription factor complex binding"/>
    <property type="evidence" value="ECO:0007669"/>
    <property type="project" value="TreeGrafter"/>
</dbReference>
<dbReference type="GO" id="GO:0006367">
    <property type="term" value="P:transcription initiation at RNA polymerase II promoter"/>
    <property type="evidence" value="ECO:0007669"/>
    <property type="project" value="UniProtKB-UniRule"/>
</dbReference>
<proteinExistence type="inferred from homology"/>
<evidence type="ECO:0000256" key="5">
    <source>
        <dbReference type="ARBA" id="ARBA00023242"/>
    </source>
</evidence>
<dbReference type="PROSITE" id="PS51351">
    <property type="entry name" value="TFIIE_BETA_C"/>
    <property type="match status" value="1"/>
</dbReference>
<comment type="function">
    <text evidence="6 7">Recruits TFIIH to the initiation complex and stimulates the RNA polymerase II C-terminal domain kinase and DNA-dependent ATPase activities of TFIIH. Both TFIIH and TFIIE are required for promoter clearance by RNA polymerase.</text>
</comment>
<evidence type="ECO:0000256" key="8">
    <source>
        <dbReference type="SAM" id="MobiDB-lite"/>
    </source>
</evidence>
<dbReference type="Pfam" id="PF18121">
    <property type="entry name" value="TFA2_Winged_2"/>
    <property type="match status" value="1"/>
</dbReference>
<gene>
    <name evidence="10" type="ORF">HG535_0C00700</name>
</gene>
<sequence length="323" mass="36702">MNRGNDPLLANLNAFKNKVKSAPVLPVKSKTTSNNVNGTPYGSPKKRTASQRNEEEGKQVIEVEELDEDDDDDDGVEELDANDDDDDDDDESPMKKVRPGSIAAAALQATQTDISKSHDSSKLLWATEYIQKKGKPVLVSELMDYLSMKKDDKVLELLKKLDKIQYDPKKGTFKYMSTYDVHSAQELINLLRSQVTFKGISCKELKDGWPQCDETVNELEDESKILVLRTKKDKTPRYVWYNNGGELNRIDEDFVKMWENVQLPQFAELPRKLQDLGLKPASIDPATIKRQTTRVEAKKKRQRKGKITNTHMAGILKDYSHKA</sequence>
<dbReference type="Pfam" id="PF02186">
    <property type="entry name" value="TFIIE_beta"/>
    <property type="match status" value="1"/>
</dbReference>
<accession>A0A7H9AZG1</accession>
<evidence type="ECO:0000256" key="6">
    <source>
        <dbReference type="ARBA" id="ARBA00025581"/>
    </source>
</evidence>
<dbReference type="OrthoDB" id="5323195at2759"/>
<dbReference type="InterPro" id="IPR054600">
    <property type="entry name" value="TFA2_E-tether"/>
</dbReference>
<keyword evidence="5 7" id="KW-0539">Nucleus</keyword>
<keyword evidence="4 7" id="KW-0804">Transcription</keyword>
<dbReference type="RefSeq" id="XP_037143449.1">
    <property type="nucleotide sequence ID" value="XM_037287554.1"/>
</dbReference>
<dbReference type="Pfam" id="PF22254">
    <property type="entry name" value="TFA2_E-tether"/>
    <property type="match status" value="1"/>
</dbReference>
<dbReference type="EMBL" id="CP058606">
    <property type="protein sequence ID" value="QLG71721.1"/>
    <property type="molecule type" value="Genomic_DNA"/>
</dbReference>
<dbReference type="GO" id="GO:0003677">
    <property type="term" value="F:DNA binding"/>
    <property type="evidence" value="ECO:0007669"/>
    <property type="project" value="UniProtKB-UniRule"/>
</dbReference>
<evidence type="ECO:0000256" key="1">
    <source>
        <dbReference type="ARBA" id="ARBA00004123"/>
    </source>
</evidence>
<evidence type="ECO:0000256" key="4">
    <source>
        <dbReference type="ARBA" id="ARBA00023163"/>
    </source>
</evidence>
<comment type="subcellular location">
    <subcellularLocation>
        <location evidence="1 7">Nucleus</location>
    </subcellularLocation>
</comment>
<comment type="similarity">
    <text evidence="7">Belongs to the TFIIE beta subunit family.</text>
</comment>
<evidence type="ECO:0000256" key="7">
    <source>
        <dbReference type="PIRNR" id="PIRNR016398"/>
    </source>
</evidence>
<feature type="region of interest" description="Disordered" evidence="8">
    <location>
        <begin position="18"/>
        <end position="100"/>
    </location>
</feature>
<evidence type="ECO:0000256" key="3">
    <source>
        <dbReference type="ARBA" id="ARBA00023125"/>
    </source>
</evidence>
<evidence type="ECO:0000313" key="11">
    <source>
        <dbReference type="Proteomes" id="UP000509704"/>
    </source>
</evidence>
<dbReference type="PANTHER" id="PTHR12716">
    <property type="entry name" value="TRANSCRIPTION INITIATION FACTOR IIE, BETA SUBUNIT"/>
    <property type="match status" value="1"/>
</dbReference>
<dbReference type="PANTHER" id="PTHR12716:SF8">
    <property type="entry name" value="TRANSCRIPTION INITIATION FACTOR IIE SUBUNIT BETA"/>
    <property type="match status" value="1"/>
</dbReference>
<dbReference type="InterPro" id="IPR016656">
    <property type="entry name" value="TFIIE-bsu"/>
</dbReference>
<dbReference type="GeneID" id="59235417"/>
<feature type="domain" description="TFIIE beta" evidence="9">
    <location>
        <begin position="108"/>
        <end position="182"/>
    </location>
</feature>
<evidence type="ECO:0000259" key="9">
    <source>
        <dbReference type="PROSITE" id="PS51351"/>
    </source>
</evidence>
<dbReference type="InterPro" id="IPR040501">
    <property type="entry name" value="TFA2_Winged_2"/>
</dbReference>
<organism evidence="10 11">
    <name type="scientific">Zygotorulaspora mrakii</name>
    <name type="common">Zygosaccharomyces mrakii</name>
    <dbReference type="NCBI Taxonomy" id="42260"/>
    <lineage>
        <taxon>Eukaryota</taxon>
        <taxon>Fungi</taxon>
        <taxon>Dikarya</taxon>
        <taxon>Ascomycota</taxon>
        <taxon>Saccharomycotina</taxon>
        <taxon>Saccharomycetes</taxon>
        <taxon>Saccharomycetales</taxon>
        <taxon>Saccharomycetaceae</taxon>
        <taxon>Zygotorulaspora</taxon>
    </lineage>
</organism>
<dbReference type="KEGG" id="zmk:HG535_0C00700"/>
<dbReference type="PIRSF" id="PIRSF016398">
    <property type="entry name" value="TFIIE-beta"/>
    <property type="match status" value="1"/>
</dbReference>
<keyword evidence="2 7" id="KW-0805">Transcription regulation</keyword>
<name>A0A7H9AZG1_ZYGMR</name>
<dbReference type="InterPro" id="IPR003166">
    <property type="entry name" value="TFIIE_bsu_DNA-bd"/>
</dbReference>
<dbReference type="AlphaFoldDB" id="A0A7H9AZG1"/>